<dbReference type="AlphaFoldDB" id="A0AAW7XHQ2"/>
<dbReference type="Pfam" id="PF13406">
    <property type="entry name" value="SLT_2"/>
    <property type="match status" value="1"/>
</dbReference>
<dbReference type="NCBIfam" id="TIGR02282">
    <property type="entry name" value="MltB"/>
    <property type="match status" value="1"/>
</dbReference>
<dbReference type="Gene3D" id="1.10.8.350">
    <property type="entry name" value="Bacterial muramidase"/>
    <property type="match status" value="1"/>
</dbReference>
<dbReference type="InterPro" id="IPR023346">
    <property type="entry name" value="Lysozyme-like_dom_sf"/>
</dbReference>
<feature type="active site" evidence="1">
    <location>
        <position position="127"/>
    </location>
</feature>
<dbReference type="Gene3D" id="1.10.530.10">
    <property type="match status" value="1"/>
</dbReference>
<gene>
    <name evidence="4" type="primary">mltB</name>
    <name evidence="4" type="ORF">Q4490_09470</name>
</gene>
<dbReference type="CDD" id="cd13399">
    <property type="entry name" value="Slt35-like"/>
    <property type="match status" value="1"/>
</dbReference>
<organism evidence="4 5">
    <name type="scientific">Neptunomonas phycophila</name>
    <dbReference type="NCBI Taxonomy" id="1572645"/>
    <lineage>
        <taxon>Bacteria</taxon>
        <taxon>Pseudomonadati</taxon>
        <taxon>Pseudomonadota</taxon>
        <taxon>Gammaproteobacteria</taxon>
        <taxon>Oceanospirillales</taxon>
        <taxon>Oceanospirillaceae</taxon>
        <taxon>Neptunomonas</taxon>
    </lineage>
</organism>
<dbReference type="InterPro" id="IPR031304">
    <property type="entry name" value="SLT_2"/>
</dbReference>
<comment type="caution">
    <text evidence="4">The sequence shown here is derived from an EMBL/GenBank/DDBJ whole genome shotgun (WGS) entry which is preliminary data.</text>
</comment>
<evidence type="ECO:0000256" key="2">
    <source>
        <dbReference type="SAM" id="SignalP"/>
    </source>
</evidence>
<evidence type="ECO:0000259" key="3">
    <source>
        <dbReference type="Pfam" id="PF13406"/>
    </source>
</evidence>
<dbReference type="InterPro" id="IPR011757">
    <property type="entry name" value="Lytic_transglycosylase_MltB"/>
</dbReference>
<dbReference type="PANTHER" id="PTHR30163">
    <property type="entry name" value="MEMBRANE-BOUND LYTIC MUREIN TRANSGLYCOSYLASE B"/>
    <property type="match status" value="1"/>
</dbReference>
<dbReference type="GO" id="GO:0009253">
    <property type="term" value="P:peptidoglycan catabolic process"/>
    <property type="evidence" value="ECO:0007669"/>
    <property type="project" value="TreeGrafter"/>
</dbReference>
<evidence type="ECO:0000256" key="1">
    <source>
        <dbReference type="PIRSR" id="PIRSR611757-1"/>
    </source>
</evidence>
<dbReference type="EMBL" id="JAUOPG010000005">
    <property type="protein sequence ID" value="MDO6453794.1"/>
    <property type="molecule type" value="Genomic_DNA"/>
</dbReference>
<dbReference type="PANTHER" id="PTHR30163:SF9">
    <property type="entry name" value="MEMBRANE-BOUND LYTIC MUREIN TRANSGLYCOSYLASE B"/>
    <property type="match status" value="1"/>
</dbReference>
<keyword evidence="2" id="KW-0732">Signal</keyword>
<evidence type="ECO:0000313" key="4">
    <source>
        <dbReference type="EMBL" id="MDO6453794.1"/>
    </source>
</evidence>
<dbReference type="Proteomes" id="UP001169862">
    <property type="component" value="Unassembled WGS sequence"/>
</dbReference>
<reference evidence="4" key="1">
    <citation type="submission" date="2023-07" db="EMBL/GenBank/DDBJ databases">
        <title>Genome content predicts the carbon catabolic preferences of heterotrophic bacteria.</title>
        <authorList>
            <person name="Gralka M."/>
        </authorList>
    </citation>
    <scope>NUCLEOTIDE SEQUENCE</scope>
    <source>
        <strain evidence="4">I2M16</strain>
    </source>
</reference>
<feature type="chain" id="PRO_5043914014" evidence="2">
    <location>
        <begin position="27"/>
        <end position="339"/>
    </location>
</feature>
<dbReference type="InterPro" id="IPR043426">
    <property type="entry name" value="MltB-like"/>
</dbReference>
<name>A0AAW7XHQ2_9GAMM</name>
<dbReference type="SUPFAM" id="SSF53955">
    <property type="entry name" value="Lysozyme-like"/>
    <property type="match status" value="1"/>
</dbReference>
<evidence type="ECO:0000313" key="5">
    <source>
        <dbReference type="Proteomes" id="UP001169862"/>
    </source>
</evidence>
<sequence length="339" mass="37462">MRGLNYLLSAFVVTLCSTASVSSAVAAGYSEHPEAIKWAEKMKAQGFPAADVDALLNGVKKQQSILNAMDRPAEKRLDWGGYRKLFLEPKRINRGVIFWFEHEASIARAASEYGVPEEIIVSIIGIETYFGRNMGSYRAMDALATLGFDYPRRAGFFQGQLTNLLTISQQETRPLTRMKSSYAGAMGYGQFMPSSYLDYAIDFDGDGDRDIWGSPDDAIGSVANYFKAFGWKTSGPVVIPVTVSTDISDESLINTGEVPTKTVAQWKELGVSFDSGVLADTSQPAVLLKMKDKDNVQYLLGFNNYYVITRYNRSRLYANAVYRLAEAIAQARADELKGS</sequence>
<proteinExistence type="predicted"/>
<accession>A0AAW7XHQ2</accession>
<dbReference type="FunFam" id="1.10.8.350:FF:000001">
    <property type="entry name" value="Lytic murein transglycosylase B"/>
    <property type="match status" value="1"/>
</dbReference>
<protein>
    <submittedName>
        <fullName evidence="4">Lytic murein transglycosylase B</fullName>
    </submittedName>
</protein>
<feature type="signal peptide" evidence="2">
    <location>
        <begin position="1"/>
        <end position="26"/>
    </location>
</feature>
<dbReference type="RefSeq" id="WP_303550117.1">
    <property type="nucleotide sequence ID" value="NZ_JAUOPG010000005.1"/>
</dbReference>
<feature type="domain" description="Transglycosylase SLT" evidence="3">
    <location>
        <begin position="36"/>
        <end position="326"/>
    </location>
</feature>
<dbReference type="GO" id="GO:0008933">
    <property type="term" value="F:peptidoglycan lytic transglycosylase activity"/>
    <property type="evidence" value="ECO:0007669"/>
    <property type="project" value="TreeGrafter"/>
</dbReference>